<name>A0A0F9C8B0_9ZZZZ</name>
<organism evidence="1">
    <name type="scientific">marine sediment metagenome</name>
    <dbReference type="NCBI Taxonomy" id="412755"/>
    <lineage>
        <taxon>unclassified sequences</taxon>
        <taxon>metagenomes</taxon>
        <taxon>ecological metagenomes</taxon>
    </lineage>
</organism>
<dbReference type="AlphaFoldDB" id="A0A0F9C8B0"/>
<reference evidence="1" key="1">
    <citation type="journal article" date="2015" name="Nature">
        <title>Complex archaea that bridge the gap between prokaryotes and eukaryotes.</title>
        <authorList>
            <person name="Spang A."/>
            <person name="Saw J.H."/>
            <person name="Jorgensen S.L."/>
            <person name="Zaremba-Niedzwiedzka K."/>
            <person name="Martijn J."/>
            <person name="Lind A.E."/>
            <person name="van Eijk R."/>
            <person name="Schleper C."/>
            <person name="Guy L."/>
            <person name="Ettema T.J."/>
        </authorList>
    </citation>
    <scope>NUCLEOTIDE SEQUENCE</scope>
</reference>
<accession>A0A0F9C8B0</accession>
<sequence>MPIFGRVRLKKLSLETGIPCIYMWEACGIMEFQRFRTKKQAEIEIYKALGEKRPRYITKGPAYIQPDSILNK</sequence>
<evidence type="ECO:0000313" key="1">
    <source>
        <dbReference type="EMBL" id="KKK98644.1"/>
    </source>
</evidence>
<proteinExistence type="predicted"/>
<dbReference type="EMBL" id="LAZR01045535">
    <property type="protein sequence ID" value="KKK98644.1"/>
    <property type="molecule type" value="Genomic_DNA"/>
</dbReference>
<protein>
    <submittedName>
        <fullName evidence="1">Uncharacterized protein</fullName>
    </submittedName>
</protein>
<gene>
    <name evidence="1" type="ORF">LCGC14_2640680</name>
</gene>
<comment type="caution">
    <text evidence="1">The sequence shown here is derived from an EMBL/GenBank/DDBJ whole genome shotgun (WGS) entry which is preliminary data.</text>
</comment>